<comment type="subcellular location">
    <subcellularLocation>
        <location evidence="1">Cell membrane</location>
        <topology evidence="1">Multi-pass membrane protein</topology>
    </subcellularLocation>
</comment>
<dbReference type="RefSeq" id="WP_377916396.1">
    <property type="nucleotide sequence ID" value="NZ_JBHRZT010000052.1"/>
</dbReference>
<dbReference type="PANTHER" id="PTHR34582:SF5">
    <property type="entry name" value="UPF0702 TRANSMEMBRANE PROTEIN YETF"/>
    <property type="match status" value="1"/>
</dbReference>
<feature type="transmembrane region" description="Helical" evidence="7">
    <location>
        <begin position="59"/>
        <end position="79"/>
    </location>
</feature>
<keyword evidence="3" id="KW-1003">Cell membrane</keyword>
<evidence type="ECO:0000256" key="2">
    <source>
        <dbReference type="ARBA" id="ARBA00006448"/>
    </source>
</evidence>
<feature type="domain" description="YetF C-terminal" evidence="8">
    <location>
        <begin position="81"/>
        <end position="215"/>
    </location>
</feature>
<proteinExistence type="inferred from homology"/>
<reference evidence="11" key="1">
    <citation type="journal article" date="2019" name="Int. J. Syst. Evol. Microbiol.">
        <title>The Global Catalogue of Microorganisms (GCM) 10K type strain sequencing project: providing services to taxonomists for standard genome sequencing and annotation.</title>
        <authorList>
            <consortium name="The Broad Institute Genomics Platform"/>
            <consortium name="The Broad Institute Genome Sequencing Center for Infectious Disease"/>
            <person name="Wu L."/>
            <person name="Ma J."/>
        </authorList>
    </citation>
    <scope>NUCLEOTIDE SEQUENCE [LARGE SCALE GENOMIC DNA]</scope>
    <source>
        <strain evidence="11">CCUG 61889</strain>
    </source>
</reference>
<keyword evidence="11" id="KW-1185">Reference proteome</keyword>
<evidence type="ECO:0000313" key="10">
    <source>
        <dbReference type="EMBL" id="MFC3884448.1"/>
    </source>
</evidence>
<dbReference type="InterPro" id="IPR048454">
    <property type="entry name" value="YetF_N"/>
</dbReference>
<dbReference type="Pfam" id="PF20730">
    <property type="entry name" value="YetF_N"/>
    <property type="match status" value="1"/>
</dbReference>
<evidence type="ECO:0000256" key="5">
    <source>
        <dbReference type="ARBA" id="ARBA00022989"/>
    </source>
</evidence>
<evidence type="ECO:0000256" key="1">
    <source>
        <dbReference type="ARBA" id="ARBA00004651"/>
    </source>
</evidence>
<protein>
    <submittedName>
        <fullName evidence="10">DUF421 domain-containing protein</fullName>
    </submittedName>
</protein>
<dbReference type="InterPro" id="IPR023090">
    <property type="entry name" value="UPF0702_alpha/beta_dom_sf"/>
</dbReference>
<name>A0ABV8B2D5_9BACI</name>
<keyword evidence="5 7" id="KW-1133">Transmembrane helix</keyword>
<evidence type="ECO:0000313" key="11">
    <source>
        <dbReference type="Proteomes" id="UP001595752"/>
    </source>
</evidence>
<keyword evidence="6 7" id="KW-0472">Membrane</keyword>
<organism evidence="10 11">
    <name type="scientific">Bacillus songklensis</name>
    <dbReference type="NCBI Taxonomy" id="1069116"/>
    <lineage>
        <taxon>Bacteria</taxon>
        <taxon>Bacillati</taxon>
        <taxon>Bacillota</taxon>
        <taxon>Bacilli</taxon>
        <taxon>Bacillales</taxon>
        <taxon>Bacillaceae</taxon>
        <taxon>Bacillus</taxon>
    </lineage>
</organism>
<dbReference type="InterPro" id="IPR007353">
    <property type="entry name" value="DUF421"/>
</dbReference>
<comment type="caution">
    <text evidence="10">The sequence shown here is derived from an EMBL/GenBank/DDBJ whole genome shotgun (WGS) entry which is preliminary data.</text>
</comment>
<dbReference type="EMBL" id="JBHRZT010000052">
    <property type="protein sequence ID" value="MFC3884448.1"/>
    <property type="molecule type" value="Genomic_DNA"/>
</dbReference>
<evidence type="ECO:0000256" key="6">
    <source>
        <dbReference type="ARBA" id="ARBA00023136"/>
    </source>
</evidence>
<feature type="transmembrane region" description="Helical" evidence="7">
    <location>
        <begin position="6"/>
        <end position="26"/>
    </location>
</feature>
<evidence type="ECO:0000256" key="4">
    <source>
        <dbReference type="ARBA" id="ARBA00022692"/>
    </source>
</evidence>
<evidence type="ECO:0000259" key="9">
    <source>
        <dbReference type="Pfam" id="PF20730"/>
    </source>
</evidence>
<dbReference type="PANTHER" id="PTHR34582">
    <property type="entry name" value="UPF0702 TRANSMEMBRANE PROTEIN YCAP"/>
    <property type="match status" value="1"/>
</dbReference>
<keyword evidence="4 7" id="KW-0812">Transmembrane</keyword>
<dbReference type="Proteomes" id="UP001595752">
    <property type="component" value="Unassembled WGS sequence"/>
</dbReference>
<dbReference type="Pfam" id="PF04239">
    <property type="entry name" value="DUF421"/>
    <property type="match status" value="1"/>
</dbReference>
<evidence type="ECO:0000256" key="7">
    <source>
        <dbReference type="SAM" id="Phobius"/>
    </source>
</evidence>
<evidence type="ECO:0000259" key="8">
    <source>
        <dbReference type="Pfam" id="PF04239"/>
    </source>
</evidence>
<sequence length="225" mass="25793">MMDFVRIGVELFVGFISLFLLTKLLGKMTITQITTFDFISALVLGELVGNALYDHKTGLTDILFAVVFWGVLMFGTEILTQKNLRVRSLLEGRPAIIIHKGRIRYKEMKKNHLDISQLQHLLRAKDAFSIREVEYAILETDGTVSVLKKSDYASPTKADHKMPNKQPVLPITFISDGQLLKENLKESGFDETWLQKELHKKGIRNYSQVMYAEWEDGDSLHVEKY</sequence>
<accession>A0ABV8B2D5</accession>
<comment type="similarity">
    <text evidence="2">Belongs to the UPF0702 family.</text>
</comment>
<dbReference type="Gene3D" id="3.30.240.20">
    <property type="entry name" value="bsu07140 like domains"/>
    <property type="match status" value="2"/>
</dbReference>
<gene>
    <name evidence="10" type="ORF">ACFOU2_13410</name>
</gene>
<feature type="domain" description="YetF-like N-terminal transmembrane" evidence="9">
    <location>
        <begin position="5"/>
        <end position="76"/>
    </location>
</feature>
<evidence type="ECO:0000256" key="3">
    <source>
        <dbReference type="ARBA" id="ARBA00022475"/>
    </source>
</evidence>